<feature type="transmembrane region" description="Helical" evidence="19">
    <location>
        <begin position="662"/>
        <end position="681"/>
    </location>
</feature>
<feature type="transmembrane region" description="Helical" evidence="19">
    <location>
        <begin position="636"/>
        <end position="655"/>
    </location>
</feature>
<dbReference type="FunFam" id="2.80.10.50:FF:000026">
    <property type="entry name" value="Blast:Protein O-mannosyl-transferase 2"/>
    <property type="match status" value="1"/>
</dbReference>
<keyword evidence="11 19" id="KW-0472">Membrane</keyword>
<keyword evidence="5" id="KW-0328">Glycosyltransferase</keyword>
<evidence type="ECO:0000256" key="9">
    <source>
        <dbReference type="ARBA" id="ARBA00022824"/>
    </source>
</evidence>
<protein>
    <recommendedName>
        <fullName evidence="12">Protein O-mannosyl-transferase 2</fullName>
        <ecNumber evidence="4">2.4.1.109</ecNumber>
    </recommendedName>
    <alternativeName>
        <fullName evidence="17">Protein twisted</fullName>
    </alternativeName>
</protein>
<dbReference type="STRING" id="158441.A0A226EQL9"/>
<feature type="region of interest" description="Disordered" evidence="18">
    <location>
        <begin position="1"/>
        <end position="21"/>
    </location>
</feature>
<dbReference type="Gene3D" id="2.80.10.50">
    <property type="match status" value="1"/>
</dbReference>
<sequence>MSTKSKPTKPPPNKSDDASSKSLTSWSWSIFLLILTLSVLTRFYKVQEPDHVCWDETHFGKMGSWYINRTFFFDVHPPLGKMMIGLFGYATGYDGTFSFENPGQKYNETNYLGMRVCCTALGTLLVPLTYLTTWEMTESTPAAGMASALVLFDVGLVTLTQYILLDPILLFFISISVYSSFKFYSFRKSPFSFSWWMWLALTGTFLSCAMSVKFVGLFTVLYVGLRTIYELWEILGDLSRPVIYTLYHFLARAVCLILLPLVLYVTFFYIHLTVLNRSGNGDGFYSSAFQSQLIGNPLYNASMPREVAYGAHITLKSQRTGGGYLHSHWHLYPEGIGAKQQQITTYAHKDDNNKWVIKKYNEIAPQLDNASAPIEFIKSGDLVRLEHLVTKRNLHGHRISAPVSKKQWQVTGYGENGTGDANDVWRIEVVGGKVGDLIHVVSSRLRFFHQLQNCVLSGTGKQLPKWAYEQMEVACNSNLRDVRKSTFWNVEENHFPRLPNTSFHVHAPSFMEKFFESHTIMFEGNAGLKPKEGEVTSRPWQWPIDLRGQYFSGSSYRIYLLGNPIIWWGNLVLLGGFLALYASHEWRGQRGCEEEDEQVKERRSKTMSTCVWLFVGWSLHYLPFYTMGRVLYFHHYFPALLFSSMLSGVILDYLFQTLGKNTWHFFYGGILAGVAYSFYLFSPLAYGSSGPLASEANSTMHGLKWLESWEF</sequence>
<evidence type="ECO:0000256" key="1">
    <source>
        <dbReference type="ARBA" id="ARBA00004477"/>
    </source>
</evidence>
<feature type="transmembrane region" description="Helical" evidence="19">
    <location>
        <begin position="142"/>
        <end position="160"/>
    </location>
</feature>
<comment type="catalytic activity">
    <reaction evidence="14">
        <text>a di-trans,poly-cis-dolichyl beta-D-mannosyl phosphate + L-seryl-[protein] = 3-O-(alpha-D-mannosyl)-L-seryl-[protein] + a di-trans,poly-cis-dolichyl phosphate + H(+)</text>
        <dbReference type="Rhea" id="RHEA:17377"/>
        <dbReference type="Rhea" id="RHEA-COMP:9863"/>
        <dbReference type="Rhea" id="RHEA-COMP:13546"/>
        <dbReference type="Rhea" id="RHEA-COMP:19498"/>
        <dbReference type="Rhea" id="RHEA-COMP:19501"/>
        <dbReference type="ChEBI" id="CHEBI:15378"/>
        <dbReference type="ChEBI" id="CHEBI:29999"/>
        <dbReference type="ChEBI" id="CHEBI:57683"/>
        <dbReference type="ChEBI" id="CHEBI:58211"/>
        <dbReference type="ChEBI" id="CHEBI:137321"/>
        <dbReference type="EC" id="2.4.1.109"/>
    </reaction>
</comment>
<evidence type="ECO:0000256" key="5">
    <source>
        <dbReference type="ARBA" id="ARBA00022676"/>
    </source>
</evidence>
<dbReference type="OMA" id="MCGWDDN"/>
<feature type="domain" description="MIR" evidence="20">
    <location>
        <begin position="304"/>
        <end position="360"/>
    </location>
</feature>
<feature type="domain" description="MIR" evidence="20">
    <location>
        <begin position="374"/>
        <end position="430"/>
    </location>
</feature>
<evidence type="ECO:0000256" key="19">
    <source>
        <dbReference type="SAM" id="Phobius"/>
    </source>
</evidence>
<dbReference type="SUPFAM" id="SSF82109">
    <property type="entry name" value="MIR domain"/>
    <property type="match status" value="1"/>
</dbReference>
<feature type="transmembrane region" description="Helical" evidence="19">
    <location>
        <begin position="565"/>
        <end position="583"/>
    </location>
</feature>
<organism evidence="21 22">
    <name type="scientific">Folsomia candida</name>
    <name type="common">Springtail</name>
    <dbReference type="NCBI Taxonomy" id="158441"/>
    <lineage>
        <taxon>Eukaryota</taxon>
        <taxon>Metazoa</taxon>
        <taxon>Ecdysozoa</taxon>
        <taxon>Arthropoda</taxon>
        <taxon>Hexapoda</taxon>
        <taxon>Collembola</taxon>
        <taxon>Entomobryomorpha</taxon>
        <taxon>Isotomoidea</taxon>
        <taxon>Isotomidae</taxon>
        <taxon>Proisotominae</taxon>
        <taxon>Folsomia</taxon>
    </lineage>
</organism>
<feature type="transmembrane region" description="Helical" evidence="19">
    <location>
        <begin position="246"/>
        <end position="270"/>
    </location>
</feature>
<feature type="transmembrane region" description="Helical" evidence="19">
    <location>
        <begin position="167"/>
        <end position="184"/>
    </location>
</feature>
<dbReference type="Pfam" id="PF02815">
    <property type="entry name" value="MIR"/>
    <property type="match status" value="1"/>
</dbReference>
<dbReference type="Proteomes" id="UP000198287">
    <property type="component" value="Unassembled WGS sequence"/>
</dbReference>
<evidence type="ECO:0000256" key="15">
    <source>
        <dbReference type="ARBA" id="ARBA00059310"/>
    </source>
</evidence>
<dbReference type="PANTHER" id="PTHR10050">
    <property type="entry name" value="DOLICHYL-PHOSPHATE-MANNOSE--PROTEIN MANNOSYLTRANSFERASE"/>
    <property type="match status" value="1"/>
</dbReference>
<dbReference type="Pfam" id="PF16192">
    <property type="entry name" value="PMT_4TMC"/>
    <property type="match status" value="1"/>
</dbReference>
<keyword evidence="22" id="KW-1185">Reference proteome</keyword>
<evidence type="ECO:0000256" key="18">
    <source>
        <dbReference type="SAM" id="MobiDB-lite"/>
    </source>
</evidence>
<dbReference type="CDD" id="cd23282">
    <property type="entry name" value="beta-trefoil_MIR_POMT2"/>
    <property type="match status" value="1"/>
</dbReference>
<evidence type="ECO:0000256" key="16">
    <source>
        <dbReference type="ARBA" id="ARBA00062278"/>
    </source>
</evidence>
<dbReference type="PROSITE" id="PS50919">
    <property type="entry name" value="MIR"/>
    <property type="match status" value="3"/>
</dbReference>
<dbReference type="GO" id="GO:0004169">
    <property type="term" value="F:dolichyl-phosphate-mannose-protein mannosyltransferase activity"/>
    <property type="evidence" value="ECO:0007669"/>
    <property type="project" value="UniProtKB-EC"/>
</dbReference>
<evidence type="ECO:0000256" key="13">
    <source>
        <dbReference type="ARBA" id="ARBA00045085"/>
    </source>
</evidence>
<evidence type="ECO:0000256" key="8">
    <source>
        <dbReference type="ARBA" id="ARBA00022737"/>
    </source>
</evidence>
<dbReference type="AlphaFoldDB" id="A0A226EQL9"/>
<feature type="transmembrane region" description="Helical" evidence="19">
    <location>
        <begin position="604"/>
        <end position="624"/>
    </location>
</feature>
<evidence type="ECO:0000256" key="10">
    <source>
        <dbReference type="ARBA" id="ARBA00022989"/>
    </source>
</evidence>
<dbReference type="GO" id="GO:0005789">
    <property type="term" value="C:endoplasmic reticulum membrane"/>
    <property type="evidence" value="ECO:0007669"/>
    <property type="project" value="UniProtKB-SubCell"/>
</dbReference>
<feature type="domain" description="MIR" evidence="20">
    <location>
        <begin position="435"/>
        <end position="493"/>
    </location>
</feature>
<dbReference type="InterPro" id="IPR003342">
    <property type="entry name" value="ArnT-like_N"/>
</dbReference>
<comment type="subunit">
    <text evidence="16">Interacts with Rt/POMT1.</text>
</comment>
<dbReference type="EC" id="2.4.1.109" evidence="4"/>
<evidence type="ECO:0000256" key="11">
    <source>
        <dbReference type="ARBA" id="ARBA00023136"/>
    </source>
</evidence>
<keyword evidence="6 21" id="KW-0808">Transferase</keyword>
<evidence type="ECO:0000256" key="17">
    <source>
        <dbReference type="ARBA" id="ARBA00081085"/>
    </source>
</evidence>
<evidence type="ECO:0000256" key="3">
    <source>
        <dbReference type="ARBA" id="ARBA00007222"/>
    </source>
</evidence>
<dbReference type="InterPro" id="IPR016093">
    <property type="entry name" value="MIR_motif"/>
</dbReference>
<comment type="function">
    <text evidence="15">Rt/POMT1 and tw/POMT2 function as a protein O-mannosyltransferase in association with each other to generate and maintain normal muscle development.</text>
</comment>
<keyword evidence="9" id="KW-0256">Endoplasmic reticulum</keyword>
<reference evidence="21 22" key="1">
    <citation type="submission" date="2015-12" db="EMBL/GenBank/DDBJ databases">
        <title>The genome of Folsomia candida.</title>
        <authorList>
            <person name="Faddeeva A."/>
            <person name="Derks M.F."/>
            <person name="Anvar Y."/>
            <person name="Smit S."/>
            <person name="Van Straalen N."/>
            <person name="Roelofs D."/>
        </authorList>
    </citation>
    <scope>NUCLEOTIDE SEQUENCE [LARGE SCALE GENOMIC DNA]</scope>
    <source>
        <strain evidence="21 22">VU population</strain>
        <tissue evidence="21">Whole body</tissue>
    </source>
</reference>
<dbReference type="UniPathway" id="UPA00378"/>
<dbReference type="OrthoDB" id="5561486at2759"/>
<evidence type="ECO:0000313" key="22">
    <source>
        <dbReference type="Proteomes" id="UP000198287"/>
    </source>
</evidence>
<comment type="pathway">
    <text evidence="2">Protein modification; protein glycosylation.</text>
</comment>
<comment type="subcellular location">
    <subcellularLocation>
        <location evidence="1">Endoplasmic reticulum membrane</location>
        <topology evidence="1">Multi-pass membrane protein</topology>
    </subcellularLocation>
</comment>
<evidence type="ECO:0000313" key="21">
    <source>
        <dbReference type="EMBL" id="OXA59922.1"/>
    </source>
</evidence>
<dbReference type="Pfam" id="PF02366">
    <property type="entry name" value="PMT"/>
    <property type="match status" value="1"/>
</dbReference>
<comment type="similarity">
    <text evidence="3">Belongs to the glycosyltransferase 39 family.</text>
</comment>
<dbReference type="InterPro" id="IPR032421">
    <property type="entry name" value="PMT_4TMC"/>
</dbReference>
<evidence type="ECO:0000256" key="7">
    <source>
        <dbReference type="ARBA" id="ARBA00022692"/>
    </source>
</evidence>
<evidence type="ECO:0000256" key="2">
    <source>
        <dbReference type="ARBA" id="ARBA00004922"/>
    </source>
</evidence>
<dbReference type="EMBL" id="LNIX01000002">
    <property type="protein sequence ID" value="OXA59922.1"/>
    <property type="molecule type" value="Genomic_DNA"/>
</dbReference>
<proteinExistence type="inferred from homology"/>
<dbReference type="InterPro" id="IPR036300">
    <property type="entry name" value="MIR_dom_sf"/>
</dbReference>
<accession>A0A226EQL9</accession>
<dbReference type="SMART" id="SM00472">
    <property type="entry name" value="MIR"/>
    <property type="match status" value="3"/>
</dbReference>
<keyword evidence="10 19" id="KW-1133">Transmembrane helix</keyword>
<evidence type="ECO:0000256" key="4">
    <source>
        <dbReference type="ARBA" id="ARBA00012839"/>
    </source>
</evidence>
<evidence type="ECO:0000259" key="20">
    <source>
        <dbReference type="PROSITE" id="PS50919"/>
    </source>
</evidence>
<feature type="transmembrane region" description="Helical" evidence="19">
    <location>
        <begin position="112"/>
        <end position="130"/>
    </location>
</feature>
<name>A0A226EQL9_FOLCA</name>
<comment type="catalytic activity">
    <reaction evidence="13">
        <text>a di-trans,poly-cis-dolichyl beta-D-mannosyl phosphate + L-threonyl-[protein] = 3-O-(alpha-D-mannosyl)-L-threonyl-[protein] + a di-trans,poly-cis-dolichyl phosphate + H(+)</text>
        <dbReference type="Rhea" id="RHEA:53396"/>
        <dbReference type="Rhea" id="RHEA-COMP:11060"/>
        <dbReference type="Rhea" id="RHEA-COMP:13547"/>
        <dbReference type="Rhea" id="RHEA-COMP:19498"/>
        <dbReference type="Rhea" id="RHEA-COMP:19501"/>
        <dbReference type="ChEBI" id="CHEBI:15378"/>
        <dbReference type="ChEBI" id="CHEBI:30013"/>
        <dbReference type="ChEBI" id="CHEBI:57683"/>
        <dbReference type="ChEBI" id="CHEBI:58211"/>
        <dbReference type="ChEBI" id="CHEBI:137323"/>
        <dbReference type="EC" id="2.4.1.109"/>
    </reaction>
</comment>
<dbReference type="PANTHER" id="PTHR10050:SF46">
    <property type="entry name" value="PROTEIN O-MANNOSYL-TRANSFERASE 2"/>
    <property type="match status" value="1"/>
</dbReference>
<evidence type="ECO:0000256" key="6">
    <source>
        <dbReference type="ARBA" id="ARBA00022679"/>
    </source>
</evidence>
<feature type="transmembrane region" description="Helical" evidence="19">
    <location>
        <begin position="26"/>
        <end position="44"/>
    </location>
</feature>
<keyword evidence="7 19" id="KW-0812">Transmembrane</keyword>
<dbReference type="InterPro" id="IPR027005">
    <property type="entry name" value="PMT-like"/>
</dbReference>
<gene>
    <name evidence="21" type="ORF">Fcan01_04555</name>
</gene>
<feature type="transmembrane region" description="Helical" evidence="19">
    <location>
        <begin position="196"/>
        <end position="225"/>
    </location>
</feature>
<evidence type="ECO:0000256" key="14">
    <source>
        <dbReference type="ARBA" id="ARBA00045102"/>
    </source>
</evidence>
<keyword evidence="8" id="KW-0677">Repeat</keyword>
<evidence type="ECO:0000256" key="12">
    <source>
        <dbReference type="ARBA" id="ARBA00039583"/>
    </source>
</evidence>
<comment type="caution">
    <text evidence="21">The sequence shown here is derived from an EMBL/GenBank/DDBJ whole genome shotgun (WGS) entry which is preliminary data.</text>
</comment>